<dbReference type="AlphaFoldDB" id="A0A9K3L1P1"/>
<feature type="compositionally biased region" description="Acidic residues" evidence="1">
    <location>
        <begin position="509"/>
        <end position="519"/>
    </location>
</feature>
<dbReference type="Pfam" id="PF20710">
    <property type="entry name" value="DUF6824"/>
    <property type="match status" value="1"/>
</dbReference>
<reference evidence="3" key="2">
    <citation type="submission" date="2021-04" db="EMBL/GenBank/DDBJ databases">
        <authorList>
            <person name="Podell S."/>
        </authorList>
    </citation>
    <scope>NUCLEOTIDE SEQUENCE</scope>
    <source>
        <strain evidence="3">Hildebrandi</strain>
    </source>
</reference>
<keyword evidence="4" id="KW-1185">Reference proteome</keyword>
<gene>
    <name evidence="3" type="ORF">IV203_009362</name>
</gene>
<protein>
    <recommendedName>
        <fullName evidence="2">DUF6824 domain-containing protein</fullName>
    </recommendedName>
</protein>
<comment type="caution">
    <text evidence="3">The sequence shown here is derived from an EMBL/GenBank/DDBJ whole genome shotgun (WGS) entry which is preliminary data.</text>
</comment>
<feature type="compositionally biased region" description="Basic and acidic residues" evidence="1">
    <location>
        <begin position="194"/>
        <end position="207"/>
    </location>
</feature>
<feature type="region of interest" description="Disordered" evidence="1">
    <location>
        <begin position="185"/>
        <end position="254"/>
    </location>
</feature>
<feature type="region of interest" description="Disordered" evidence="1">
    <location>
        <begin position="484"/>
        <end position="519"/>
    </location>
</feature>
<name>A0A9K3L1P1_9STRA</name>
<proteinExistence type="predicted"/>
<dbReference type="InterPro" id="IPR049227">
    <property type="entry name" value="DUF6824"/>
</dbReference>
<dbReference type="EMBL" id="JAGRRH010000017">
    <property type="protein sequence ID" value="KAG7353313.1"/>
    <property type="molecule type" value="Genomic_DNA"/>
</dbReference>
<accession>A0A9K3L1P1</accession>
<dbReference type="Proteomes" id="UP000693970">
    <property type="component" value="Unassembled WGS sequence"/>
</dbReference>
<feature type="compositionally biased region" description="Basic and acidic residues" evidence="1">
    <location>
        <begin position="484"/>
        <end position="496"/>
    </location>
</feature>
<feature type="region of interest" description="Disordered" evidence="1">
    <location>
        <begin position="25"/>
        <end position="74"/>
    </location>
</feature>
<sequence>MQILGPRLINNEKYLLYIEDAAMDPSRKRKQSSSAPPVASRVTTNHTVLLGDDGASIVEGSDPRSSRKSKRRRKEKVVERFLGEDYEPSPNDCICGRGKEAASHPGNVKFRHLIDSNLQTYRETQSKKEKTTIVCNIIESVRSGIPKGKFVRKHDDGRWYETGDDFAREKIGQCFRDRLHTEYRSSSKAKISRRKENITDESTRPMDFDEYVASPDNPSQNPSHLVKPSVGLQQSARHAPTQRHPGWSGEQTTNSMLPEAEREFAGPVRRKTNFQGLADMYFGDSSYASTVNQQYSASTRPERQQHIDLLGSLTHNSRDSSRTFHTFMNTCPNNNSIMDQSFRGNEMSHPSFLENGNILPFGNHQEMRFSCNTTNNFASCSTNAFAGGRSAAFGMADNVAIRDSLMDQSQRVSGFPSLSMEYRRLGEMGVDMAAMGAVKGLGYMQHGSGWLSKAERKPPPMPPSMFEAPLLPNVPIQCNVLHQEHAPLAEGNKESPEGVGSSGDSSMIPDDEPLPLDQI</sequence>
<dbReference type="OrthoDB" id="49453at2759"/>
<feature type="domain" description="DUF6824" evidence="2">
    <location>
        <begin position="92"/>
        <end position="177"/>
    </location>
</feature>
<evidence type="ECO:0000259" key="2">
    <source>
        <dbReference type="Pfam" id="PF20710"/>
    </source>
</evidence>
<reference evidence="3" key="1">
    <citation type="journal article" date="2021" name="Sci. Rep.">
        <title>Diploid genomic architecture of Nitzschia inconspicua, an elite biomass production diatom.</title>
        <authorList>
            <person name="Oliver A."/>
            <person name="Podell S."/>
            <person name="Pinowska A."/>
            <person name="Traller J.C."/>
            <person name="Smith S.R."/>
            <person name="McClure R."/>
            <person name="Beliaev A."/>
            <person name="Bohutskyi P."/>
            <person name="Hill E.A."/>
            <person name="Rabines A."/>
            <person name="Zheng H."/>
            <person name="Allen L.Z."/>
            <person name="Kuo A."/>
            <person name="Grigoriev I.V."/>
            <person name="Allen A.E."/>
            <person name="Hazlebeck D."/>
            <person name="Allen E.E."/>
        </authorList>
    </citation>
    <scope>NUCLEOTIDE SEQUENCE</scope>
    <source>
        <strain evidence="3">Hildebrandi</strain>
    </source>
</reference>
<evidence type="ECO:0000313" key="3">
    <source>
        <dbReference type="EMBL" id="KAG7353313.1"/>
    </source>
</evidence>
<organism evidence="3 4">
    <name type="scientific">Nitzschia inconspicua</name>
    <dbReference type="NCBI Taxonomy" id="303405"/>
    <lineage>
        <taxon>Eukaryota</taxon>
        <taxon>Sar</taxon>
        <taxon>Stramenopiles</taxon>
        <taxon>Ochrophyta</taxon>
        <taxon>Bacillariophyta</taxon>
        <taxon>Bacillariophyceae</taxon>
        <taxon>Bacillariophycidae</taxon>
        <taxon>Bacillariales</taxon>
        <taxon>Bacillariaceae</taxon>
        <taxon>Nitzschia</taxon>
    </lineage>
</organism>
<evidence type="ECO:0000256" key="1">
    <source>
        <dbReference type="SAM" id="MobiDB-lite"/>
    </source>
</evidence>
<evidence type="ECO:0000313" key="4">
    <source>
        <dbReference type="Proteomes" id="UP000693970"/>
    </source>
</evidence>